<name>A0A6A6WNK5_9PLEO</name>
<feature type="non-terminal residue" evidence="1">
    <location>
        <position position="407"/>
    </location>
</feature>
<dbReference type="GO" id="GO:0000470">
    <property type="term" value="P:maturation of LSU-rRNA"/>
    <property type="evidence" value="ECO:0007669"/>
    <property type="project" value="TreeGrafter"/>
</dbReference>
<dbReference type="InterPro" id="IPR007174">
    <property type="entry name" value="Las1"/>
</dbReference>
<dbReference type="Proteomes" id="UP000799757">
    <property type="component" value="Unassembled WGS sequence"/>
</dbReference>
<dbReference type="GO" id="GO:0000460">
    <property type="term" value="P:maturation of 5.8S rRNA"/>
    <property type="evidence" value="ECO:0007669"/>
    <property type="project" value="TreeGrafter"/>
</dbReference>
<dbReference type="AlphaFoldDB" id="A0A6A6WNK5"/>
<dbReference type="OrthoDB" id="10263222at2759"/>
<evidence type="ECO:0000313" key="1">
    <source>
        <dbReference type="EMBL" id="KAF2785454.1"/>
    </source>
</evidence>
<dbReference type="GO" id="GO:0090730">
    <property type="term" value="C:Las1 complex"/>
    <property type="evidence" value="ECO:0007669"/>
    <property type="project" value="InterPro"/>
</dbReference>
<proteinExistence type="predicted"/>
<evidence type="ECO:0000313" key="2">
    <source>
        <dbReference type="Proteomes" id="UP000799757"/>
    </source>
</evidence>
<sequence length="407" mass="45669">MPEHMDMDMDTHTETETHARAHYVVTPWRDAKELLDLRRCLFPGEGDVDRRAGAVNKVFAWRARKLQIPLLLDSTADLVLVGLVEERGRLEHQALRLLYATAVSRFITGVSDTLIELTRLRPSWFPPGKTLTLPASLLETRHCIVHRQLPSLSALKSAARQSLDWLWEWYWSQLDVALDGRAKDERKEVGLSLGAEEVRAELQAVLKAYMRGRKTEIKTRQKQPSEAAQTALSSYLSLATQPQTQHALLALLVTDKAILPADKKLGTSMSGAFLIWSPLLLQLCLSSPQSTSTRRRPFTHILVEHLQRAMNSASPFGVPPGEDPAREGMHAWLVRILTSDEWRPVRVRTGRTAPSPARRHRREGSLEARFVEQVLGTCFTAPTLWNLRVAESVLEAGGGIAGREGWV</sequence>
<dbReference type="EMBL" id="MU003088">
    <property type="protein sequence ID" value="KAF2785454.1"/>
    <property type="molecule type" value="Genomic_DNA"/>
</dbReference>
<dbReference type="GO" id="GO:0004519">
    <property type="term" value="F:endonuclease activity"/>
    <property type="evidence" value="ECO:0007669"/>
    <property type="project" value="InterPro"/>
</dbReference>
<keyword evidence="2" id="KW-1185">Reference proteome</keyword>
<dbReference type="GO" id="GO:0030687">
    <property type="term" value="C:preribosome, large subunit precursor"/>
    <property type="evidence" value="ECO:0007669"/>
    <property type="project" value="TreeGrafter"/>
</dbReference>
<dbReference type="PANTHER" id="PTHR15002:SF0">
    <property type="entry name" value="RIBOSOMAL BIOGENESIS PROTEIN LAS1L"/>
    <property type="match status" value="1"/>
</dbReference>
<reference evidence="1" key="1">
    <citation type="journal article" date="2020" name="Stud. Mycol.">
        <title>101 Dothideomycetes genomes: a test case for predicting lifestyles and emergence of pathogens.</title>
        <authorList>
            <person name="Haridas S."/>
            <person name="Albert R."/>
            <person name="Binder M."/>
            <person name="Bloem J."/>
            <person name="Labutti K."/>
            <person name="Salamov A."/>
            <person name="Andreopoulos B."/>
            <person name="Baker S."/>
            <person name="Barry K."/>
            <person name="Bills G."/>
            <person name="Bluhm B."/>
            <person name="Cannon C."/>
            <person name="Castanera R."/>
            <person name="Culley D."/>
            <person name="Daum C."/>
            <person name="Ezra D."/>
            <person name="Gonzalez J."/>
            <person name="Henrissat B."/>
            <person name="Kuo A."/>
            <person name="Liang C."/>
            <person name="Lipzen A."/>
            <person name="Lutzoni F."/>
            <person name="Magnuson J."/>
            <person name="Mondo S."/>
            <person name="Nolan M."/>
            <person name="Ohm R."/>
            <person name="Pangilinan J."/>
            <person name="Park H.-J."/>
            <person name="Ramirez L."/>
            <person name="Alfaro M."/>
            <person name="Sun H."/>
            <person name="Tritt A."/>
            <person name="Yoshinaga Y."/>
            <person name="Zwiers L.-H."/>
            <person name="Turgeon B."/>
            <person name="Goodwin S."/>
            <person name="Spatafora J."/>
            <person name="Crous P."/>
            <person name="Grigoriev I."/>
        </authorList>
    </citation>
    <scope>NUCLEOTIDE SEQUENCE</scope>
    <source>
        <strain evidence="1">CBS 109.77</strain>
    </source>
</reference>
<accession>A0A6A6WNK5</accession>
<protein>
    <submittedName>
        <fullName evidence="1">Las1-domain-containing protein</fullName>
    </submittedName>
</protein>
<gene>
    <name evidence="1" type="ORF">K505DRAFT_380874</name>
</gene>
<organism evidence="1 2">
    <name type="scientific">Melanomma pulvis-pyrius CBS 109.77</name>
    <dbReference type="NCBI Taxonomy" id="1314802"/>
    <lineage>
        <taxon>Eukaryota</taxon>
        <taxon>Fungi</taxon>
        <taxon>Dikarya</taxon>
        <taxon>Ascomycota</taxon>
        <taxon>Pezizomycotina</taxon>
        <taxon>Dothideomycetes</taxon>
        <taxon>Pleosporomycetidae</taxon>
        <taxon>Pleosporales</taxon>
        <taxon>Melanommataceae</taxon>
        <taxon>Melanomma</taxon>
    </lineage>
</organism>
<dbReference type="Pfam" id="PF04031">
    <property type="entry name" value="Las1"/>
    <property type="match status" value="1"/>
</dbReference>
<dbReference type="PANTHER" id="PTHR15002">
    <property type="entry name" value="RIBOSOMAL BIOGENESIS PROTEIN LAS1L"/>
    <property type="match status" value="1"/>
</dbReference>